<dbReference type="RefSeq" id="WP_184384652.1">
    <property type="nucleotide sequence ID" value="NZ_JACIDJ010000004.1"/>
</dbReference>
<keyword evidence="2 5" id="KW-0812">Transmembrane</keyword>
<evidence type="ECO:0000256" key="5">
    <source>
        <dbReference type="SAM" id="Phobius"/>
    </source>
</evidence>
<proteinExistence type="predicted"/>
<evidence type="ECO:0000313" key="6">
    <source>
        <dbReference type="EMBL" id="MBB3899147.1"/>
    </source>
</evidence>
<gene>
    <name evidence="6" type="ORF">GGQ83_002595</name>
</gene>
<evidence type="ECO:0000256" key="3">
    <source>
        <dbReference type="ARBA" id="ARBA00022989"/>
    </source>
</evidence>
<evidence type="ECO:0000256" key="1">
    <source>
        <dbReference type="ARBA" id="ARBA00004141"/>
    </source>
</evidence>
<dbReference type="Pfam" id="PF13564">
    <property type="entry name" value="DoxX_2"/>
    <property type="match status" value="1"/>
</dbReference>
<dbReference type="Proteomes" id="UP000553193">
    <property type="component" value="Unassembled WGS sequence"/>
</dbReference>
<organism evidence="6 7">
    <name type="scientific">Roseococcus suduntuyensis</name>
    <dbReference type="NCBI Taxonomy" id="455361"/>
    <lineage>
        <taxon>Bacteria</taxon>
        <taxon>Pseudomonadati</taxon>
        <taxon>Pseudomonadota</taxon>
        <taxon>Alphaproteobacteria</taxon>
        <taxon>Acetobacterales</taxon>
        <taxon>Roseomonadaceae</taxon>
        <taxon>Roseococcus</taxon>
    </lineage>
</organism>
<keyword evidence="4 5" id="KW-0472">Membrane</keyword>
<accession>A0A840ADI4</accession>
<feature type="transmembrane region" description="Helical" evidence="5">
    <location>
        <begin position="71"/>
        <end position="90"/>
    </location>
</feature>
<comment type="caution">
    <text evidence="6">The sequence shown here is derived from an EMBL/GenBank/DDBJ whole genome shotgun (WGS) entry which is preliminary data.</text>
</comment>
<name>A0A840ADI4_9PROT</name>
<comment type="subcellular location">
    <subcellularLocation>
        <location evidence="1">Membrane</location>
        <topology evidence="1">Multi-pass membrane protein</topology>
    </subcellularLocation>
</comment>
<feature type="transmembrane region" description="Helical" evidence="5">
    <location>
        <begin position="43"/>
        <end position="64"/>
    </location>
</feature>
<dbReference type="GO" id="GO:0016020">
    <property type="term" value="C:membrane"/>
    <property type="evidence" value="ECO:0007669"/>
    <property type="project" value="UniProtKB-SubCell"/>
</dbReference>
<keyword evidence="7" id="KW-1185">Reference proteome</keyword>
<evidence type="ECO:0000256" key="2">
    <source>
        <dbReference type="ARBA" id="ARBA00022692"/>
    </source>
</evidence>
<evidence type="ECO:0000313" key="7">
    <source>
        <dbReference type="Proteomes" id="UP000553193"/>
    </source>
</evidence>
<keyword evidence="3 5" id="KW-1133">Transmembrane helix</keyword>
<dbReference type="EMBL" id="JACIDJ010000004">
    <property type="protein sequence ID" value="MBB3899147.1"/>
    <property type="molecule type" value="Genomic_DNA"/>
</dbReference>
<sequence length="127" mass="13097">MPTPRTALVGHVLVYLVVLLLALDGLAQILQPGFMVAIMEGSQIPLAMAPLLGTITLACAAILAVPRSAPLGAVLVTGFLGGAIAIHFRLGEVGTPPQIICLALGLAAWVGLYLRDARIRAVVRSPA</sequence>
<evidence type="ECO:0000256" key="4">
    <source>
        <dbReference type="ARBA" id="ARBA00023136"/>
    </source>
</evidence>
<protein>
    <submittedName>
        <fullName evidence="6">Putative MnhB-related membrane protein</fullName>
    </submittedName>
</protein>
<dbReference type="AlphaFoldDB" id="A0A840ADI4"/>
<reference evidence="6 7" key="1">
    <citation type="submission" date="2020-08" db="EMBL/GenBank/DDBJ databases">
        <title>Genomic Encyclopedia of Type Strains, Phase IV (KMG-IV): sequencing the most valuable type-strain genomes for metagenomic binning, comparative biology and taxonomic classification.</title>
        <authorList>
            <person name="Goeker M."/>
        </authorList>
    </citation>
    <scope>NUCLEOTIDE SEQUENCE [LARGE SCALE GENOMIC DNA]</scope>
    <source>
        <strain evidence="6 7">DSM 19979</strain>
    </source>
</reference>
<feature type="transmembrane region" description="Helical" evidence="5">
    <location>
        <begin position="96"/>
        <end position="114"/>
    </location>
</feature>
<dbReference type="InterPro" id="IPR032808">
    <property type="entry name" value="DoxX"/>
</dbReference>